<proteinExistence type="predicted"/>
<dbReference type="EMBL" id="OB661739">
    <property type="protein sequence ID" value="CAD7228878.1"/>
    <property type="molecule type" value="Genomic_DNA"/>
</dbReference>
<dbReference type="AlphaFoldDB" id="A0A7R8ZLA0"/>
<accession>A0A7R8ZLA0</accession>
<organism evidence="1">
    <name type="scientific">Cyprideis torosa</name>
    <dbReference type="NCBI Taxonomy" id="163714"/>
    <lineage>
        <taxon>Eukaryota</taxon>
        <taxon>Metazoa</taxon>
        <taxon>Ecdysozoa</taxon>
        <taxon>Arthropoda</taxon>
        <taxon>Crustacea</taxon>
        <taxon>Oligostraca</taxon>
        <taxon>Ostracoda</taxon>
        <taxon>Podocopa</taxon>
        <taxon>Podocopida</taxon>
        <taxon>Cytherocopina</taxon>
        <taxon>Cytheroidea</taxon>
        <taxon>Cytherideidae</taxon>
        <taxon>Cyprideis</taxon>
    </lineage>
</organism>
<reference evidence="1" key="1">
    <citation type="submission" date="2020-11" db="EMBL/GenBank/DDBJ databases">
        <authorList>
            <person name="Tran Van P."/>
        </authorList>
    </citation>
    <scope>NUCLEOTIDE SEQUENCE</scope>
</reference>
<gene>
    <name evidence="1" type="ORF">CTOB1V02_LOCUS6756</name>
</gene>
<evidence type="ECO:0000313" key="1">
    <source>
        <dbReference type="EMBL" id="CAD7228878.1"/>
    </source>
</evidence>
<name>A0A7R8ZLA0_9CRUS</name>
<protein>
    <submittedName>
        <fullName evidence="1">Uncharacterized protein</fullName>
    </submittedName>
</protein>
<sequence>MSEAPMPDMPGGDAAPPSFTQEEDAPQKFFDWLWGDYVEPFISFMHSLKEYPPINYNDPISSARKRGNDSFTSLYSASAFDQGYTVSSVFFSTCGPSAKFGVEPDLQCNCCGGWMSQ</sequence>